<evidence type="ECO:0000313" key="3">
    <source>
        <dbReference type="EMBL" id="PVU94609.1"/>
    </source>
</evidence>
<gene>
    <name evidence="3" type="ORF">BB561_002412</name>
</gene>
<comment type="caution">
    <text evidence="3">The sequence shown here is derived from an EMBL/GenBank/DDBJ whole genome shotgun (WGS) entry which is preliminary data.</text>
</comment>
<dbReference type="InterPro" id="IPR001087">
    <property type="entry name" value="GDSL"/>
</dbReference>
<keyword evidence="1 2" id="KW-0732">Signal</keyword>
<dbReference type="SUPFAM" id="SSF52266">
    <property type="entry name" value="SGNH hydrolase"/>
    <property type="match status" value="1"/>
</dbReference>
<evidence type="ECO:0000313" key="4">
    <source>
        <dbReference type="Proteomes" id="UP000245383"/>
    </source>
</evidence>
<reference evidence="3 4" key="1">
    <citation type="journal article" date="2018" name="MBio">
        <title>Comparative Genomics Reveals the Core Gene Toolbox for the Fungus-Insect Symbiosis.</title>
        <authorList>
            <person name="Wang Y."/>
            <person name="Stata M."/>
            <person name="Wang W."/>
            <person name="Stajich J.E."/>
            <person name="White M.M."/>
            <person name="Moncalvo J.M."/>
        </authorList>
    </citation>
    <scope>NUCLEOTIDE SEQUENCE [LARGE SCALE GENOMIC DNA]</scope>
    <source>
        <strain evidence="3 4">SWE-8-4</strain>
    </source>
</reference>
<dbReference type="CDD" id="cd01846">
    <property type="entry name" value="fatty_acyltransferase_like"/>
    <property type="match status" value="1"/>
</dbReference>
<dbReference type="GO" id="GO:0016788">
    <property type="term" value="F:hydrolase activity, acting on ester bonds"/>
    <property type="evidence" value="ECO:0007669"/>
    <property type="project" value="InterPro"/>
</dbReference>
<evidence type="ECO:0000256" key="1">
    <source>
        <dbReference type="ARBA" id="ARBA00022729"/>
    </source>
</evidence>
<organism evidence="3 4">
    <name type="scientific">Smittium simulii</name>
    <dbReference type="NCBI Taxonomy" id="133385"/>
    <lineage>
        <taxon>Eukaryota</taxon>
        <taxon>Fungi</taxon>
        <taxon>Fungi incertae sedis</taxon>
        <taxon>Zoopagomycota</taxon>
        <taxon>Kickxellomycotina</taxon>
        <taxon>Harpellomycetes</taxon>
        <taxon>Harpellales</taxon>
        <taxon>Legeriomycetaceae</taxon>
        <taxon>Smittium</taxon>
    </lineage>
</organism>
<keyword evidence="4" id="KW-1185">Reference proteome</keyword>
<dbReference type="AlphaFoldDB" id="A0A2T9YQJ8"/>
<dbReference type="EMBL" id="MBFR01000082">
    <property type="protein sequence ID" value="PVU94609.1"/>
    <property type="molecule type" value="Genomic_DNA"/>
</dbReference>
<dbReference type="Proteomes" id="UP000245383">
    <property type="component" value="Unassembled WGS sequence"/>
</dbReference>
<evidence type="ECO:0000256" key="2">
    <source>
        <dbReference type="SAM" id="SignalP"/>
    </source>
</evidence>
<dbReference type="InterPro" id="IPR036514">
    <property type="entry name" value="SGNH_hydro_sf"/>
</dbReference>
<name>A0A2T9YQJ8_9FUNG</name>
<dbReference type="OrthoDB" id="1600564at2759"/>
<dbReference type="PANTHER" id="PTHR45642:SF139">
    <property type="entry name" value="SGNH HYDROLASE-TYPE ESTERASE DOMAIN-CONTAINING PROTEIN"/>
    <property type="match status" value="1"/>
</dbReference>
<dbReference type="InterPro" id="IPR050592">
    <property type="entry name" value="GDSL_lipolytic_enzyme"/>
</dbReference>
<feature type="signal peptide" evidence="2">
    <location>
        <begin position="1"/>
        <end position="17"/>
    </location>
</feature>
<evidence type="ECO:0008006" key="5">
    <source>
        <dbReference type="Google" id="ProtNLM"/>
    </source>
</evidence>
<dbReference type="Gene3D" id="3.40.50.1110">
    <property type="entry name" value="SGNH hydrolase"/>
    <property type="match status" value="1"/>
</dbReference>
<sequence>MLSKISTFALLCITSYAVPVASKPHLVVFGDSFSDLNNRENINNPPILWKGRFSDGPVWNEYLAYFNDYTLINYAVGGATTNNTSVRKFTNASIPYISILDQITLFRGTFGEKFKSGATDNDIAVIEIGTNDINSGLERIANTTIDKNNYPDSIVNNIIEAINKVLDLGYKTILVANLPNLKSAPFILEYPPLARENIDKYISNINEKLAVAVNNEHSKPGKRGVKLVDLDKLFSLVTGTIGKELGIKIVDKGCITLVKDILNSTCANSNEYAFKDGLHPTTKVHSFFGSVFAETLKNDDFSIDLESTLPLIAKYDLANANYLSNFMYYPDSYETGKIKIESYNIFQATINAQSIIDSHNRDTYPKKYPYASRK</sequence>
<dbReference type="PANTHER" id="PTHR45642">
    <property type="entry name" value="GDSL ESTERASE/LIPASE EXL3"/>
    <property type="match status" value="1"/>
</dbReference>
<protein>
    <recommendedName>
        <fullName evidence="5">SGNH hydrolase-type esterase domain-containing protein</fullName>
    </recommendedName>
</protein>
<dbReference type="Pfam" id="PF00657">
    <property type="entry name" value="Lipase_GDSL"/>
    <property type="match status" value="1"/>
</dbReference>
<feature type="chain" id="PRO_5015521017" description="SGNH hydrolase-type esterase domain-containing protein" evidence="2">
    <location>
        <begin position="18"/>
        <end position="374"/>
    </location>
</feature>
<dbReference type="STRING" id="133385.A0A2T9YQJ8"/>
<proteinExistence type="predicted"/>
<accession>A0A2T9YQJ8</accession>